<sequence length="200" mass="21257">MRETGAALWWLPVGAGGHVAIHTSRWWEAYGARREHRPSRPLFHAALEVFTDHGRHVIEMAPAWGPLSGSSGVVATGPVGLPWLGRSRLFRYEVRCLPEGEIPDRAWAPAPPTLIALSAAEADAVVGRVATIPRHTWGRDAVGVGEMWNSNSLVSWLLQTTGIDAAALCPPDHGLAPGWAAGIAAARPAGSGSAQEPHVD</sequence>
<proteinExistence type="predicted"/>
<dbReference type="Proteomes" id="UP000244903">
    <property type="component" value="Chromosome"/>
</dbReference>
<reference evidence="1 2" key="1">
    <citation type="submission" date="2016-04" db="EMBL/GenBank/DDBJ databases">
        <title>Complete genome sequence of the haloalkaliphilic hydrocarbon-degrading bacterium Dietzia psychralcaliphila ILA-1T, isolated from a drain of a fish product-processing plant.</title>
        <authorList>
            <person name="Zhao J."/>
            <person name="Hu B."/>
            <person name="Geng S."/>
            <person name="Nie Y."/>
            <person name="Tang Y."/>
        </authorList>
    </citation>
    <scope>NUCLEOTIDE SEQUENCE [LARGE SCALE GENOMIC DNA]</scope>
    <source>
        <strain evidence="1 2">ILA-1</strain>
    </source>
</reference>
<dbReference type="KEGG" id="dpc:A6048_17530"/>
<protein>
    <submittedName>
        <fullName evidence="1">Uncharacterized protein</fullName>
    </submittedName>
</protein>
<keyword evidence="2" id="KW-1185">Reference proteome</keyword>
<dbReference type="AlphaFoldDB" id="A0AAD0NSK8"/>
<name>A0AAD0NSK8_9ACTN</name>
<dbReference type="EMBL" id="CP015453">
    <property type="protein sequence ID" value="AWH97588.1"/>
    <property type="molecule type" value="Genomic_DNA"/>
</dbReference>
<organism evidence="1 2">
    <name type="scientific">Dietzia psychralcaliphila</name>
    <dbReference type="NCBI Taxonomy" id="139021"/>
    <lineage>
        <taxon>Bacteria</taxon>
        <taxon>Bacillati</taxon>
        <taxon>Actinomycetota</taxon>
        <taxon>Actinomycetes</taxon>
        <taxon>Mycobacteriales</taxon>
        <taxon>Dietziaceae</taxon>
        <taxon>Dietzia</taxon>
    </lineage>
</organism>
<gene>
    <name evidence="1" type="ORF">A6048_17530</name>
</gene>
<evidence type="ECO:0000313" key="1">
    <source>
        <dbReference type="EMBL" id="AWH97588.1"/>
    </source>
</evidence>
<accession>A0AAD0NSK8</accession>
<evidence type="ECO:0000313" key="2">
    <source>
        <dbReference type="Proteomes" id="UP000244903"/>
    </source>
</evidence>